<evidence type="ECO:0000256" key="6">
    <source>
        <dbReference type="ARBA" id="ARBA00023136"/>
    </source>
</evidence>
<dbReference type="InterPro" id="IPR017475">
    <property type="entry name" value="EPS_sugar_tfrase"/>
</dbReference>
<name>A0A0G1XYR9_9BACT</name>
<evidence type="ECO:0000256" key="5">
    <source>
        <dbReference type="ARBA" id="ARBA00022989"/>
    </source>
</evidence>
<reference evidence="9 10" key="1">
    <citation type="journal article" date="2015" name="Nature">
        <title>rRNA introns, odd ribosomes, and small enigmatic genomes across a large radiation of phyla.</title>
        <authorList>
            <person name="Brown C.T."/>
            <person name="Hug L.A."/>
            <person name="Thomas B.C."/>
            <person name="Sharon I."/>
            <person name="Castelle C.J."/>
            <person name="Singh A."/>
            <person name="Wilkins M.J."/>
            <person name="Williams K.H."/>
            <person name="Banfield J.F."/>
        </authorList>
    </citation>
    <scope>NUCLEOTIDE SEQUENCE [LARGE SCALE GENOMIC DNA]</scope>
</reference>
<evidence type="ECO:0000256" key="2">
    <source>
        <dbReference type="ARBA" id="ARBA00006464"/>
    </source>
</evidence>
<dbReference type="NCBIfam" id="TIGR03025">
    <property type="entry name" value="EPS_sugtrans"/>
    <property type="match status" value="1"/>
</dbReference>
<evidence type="ECO:0000313" key="10">
    <source>
        <dbReference type="Proteomes" id="UP000034290"/>
    </source>
</evidence>
<dbReference type="Proteomes" id="UP000034290">
    <property type="component" value="Unassembled WGS sequence"/>
</dbReference>
<dbReference type="AlphaFoldDB" id="A0A0G1XYR9"/>
<keyword evidence="6 7" id="KW-0472">Membrane</keyword>
<feature type="domain" description="Bacterial sugar transferase" evidence="8">
    <location>
        <begin position="268"/>
        <end position="470"/>
    </location>
</feature>
<dbReference type="GO" id="GO:0016020">
    <property type="term" value="C:membrane"/>
    <property type="evidence" value="ECO:0007669"/>
    <property type="project" value="UniProtKB-SubCell"/>
</dbReference>
<feature type="transmembrane region" description="Helical" evidence="7">
    <location>
        <begin position="273"/>
        <end position="296"/>
    </location>
</feature>
<comment type="similarity">
    <text evidence="2">Belongs to the bacterial sugar transferase family.</text>
</comment>
<comment type="caution">
    <text evidence="9">The sequence shown here is derived from an EMBL/GenBank/DDBJ whole genome shotgun (WGS) entry which is preliminary data.</text>
</comment>
<dbReference type="InterPro" id="IPR003362">
    <property type="entry name" value="Bact_transf"/>
</dbReference>
<evidence type="ECO:0000256" key="7">
    <source>
        <dbReference type="SAM" id="Phobius"/>
    </source>
</evidence>
<feature type="transmembrane region" description="Helical" evidence="7">
    <location>
        <begin position="111"/>
        <end position="132"/>
    </location>
</feature>
<organism evidence="9 10">
    <name type="scientific">Candidatus Giovannonibacteria bacterium GW2011_GWA2_53_7</name>
    <dbReference type="NCBI Taxonomy" id="1618650"/>
    <lineage>
        <taxon>Bacteria</taxon>
        <taxon>Candidatus Giovannoniibacteriota</taxon>
    </lineage>
</organism>
<evidence type="ECO:0000256" key="4">
    <source>
        <dbReference type="ARBA" id="ARBA00022692"/>
    </source>
</evidence>
<dbReference type="PATRIC" id="fig|1618650.3.peg.334"/>
<sequence length="476" mass="53924">MKRPDLFFTAILVPLDALAIFGAGLAAYHLRLAPIFTNVRPVIFHLSIERFSQITTAAVLVWLLVFALSGLYRVSRRRIGEELKQIFLAGSSAMAVIFAFLFFTLEAFDSRFIVLAGWALAILFLSLERVVVRSIQRSLYLLKIGVRRTVIIGEDEASRILRHTFETRRRLGVEVVATYTTFDAKTEASLKRLAESKKIDDIVFTDTEANREVLTRLKTFSDVEHVNLAYSADLFSVGSLRMEVSTISGVPVMLIKKTPLDGWGAIYKRGFDIIGSILLLLLASPLLLLAMIGILFETGRPILFKNERVGETGRRFDTLKFRSMRAEYSVGRQKGLGDQTKAEELEEELIRKKSIKEGPVYKISDDPRVTIFGRFIRKYSIDELPQLFNVLAGSMSLVGPRPHQPREVKNYLPHHLKVHTVRPGITGLSQISGRSDLEFEDEVRLDTFYIENWSPLLDLIILLKTPWVVVFKKGAY</sequence>
<feature type="transmembrane region" description="Helical" evidence="7">
    <location>
        <begin position="50"/>
        <end position="74"/>
    </location>
</feature>
<keyword evidence="5 7" id="KW-1133">Transmembrane helix</keyword>
<feature type="transmembrane region" description="Helical" evidence="7">
    <location>
        <begin position="86"/>
        <end position="105"/>
    </location>
</feature>
<evidence type="ECO:0000256" key="3">
    <source>
        <dbReference type="ARBA" id="ARBA00022679"/>
    </source>
</evidence>
<dbReference type="PANTHER" id="PTHR30576">
    <property type="entry name" value="COLANIC BIOSYNTHESIS UDP-GLUCOSE LIPID CARRIER TRANSFERASE"/>
    <property type="match status" value="1"/>
</dbReference>
<dbReference type="GO" id="GO:0016780">
    <property type="term" value="F:phosphotransferase activity, for other substituted phosphate groups"/>
    <property type="evidence" value="ECO:0007669"/>
    <property type="project" value="TreeGrafter"/>
</dbReference>
<accession>A0A0G1XYR9</accession>
<dbReference type="PANTHER" id="PTHR30576:SF10">
    <property type="entry name" value="SLL5057 PROTEIN"/>
    <property type="match status" value="1"/>
</dbReference>
<dbReference type="Pfam" id="PF13727">
    <property type="entry name" value="CoA_binding_3"/>
    <property type="match status" value="1"/>
</dbReference>
<feature type="transmembrane region" description="Helical" evidence="7">
    <location>
        <begin position="7"/>
        <end position="30"/>
    </location>
</feature>
<protein>
    <submittedName>
        <fullName evidence="9">Undecaprenyl-phosphate glucose phosphotransferase</fullName>
    </submittedName>
</protein>
<keyword evidence="4 7" id="KW-0812">Transmembrane</keyword>
<evidence type="ECO:0000313" key="9">
    <source>
        <dbReference type="EMBL" id="KKW36101.1"/>
    </source>
</evidence>
<proteinExistence type="inferred from homology"/>
<evidence type="ECO:0000259" key="8">
    <source>
        <dbReference type="Pfam" id="PF02397"/>
    </source>
</evidence>
<evidence type="ECO:0000256" key="1">
    <source>
        <dbReference type="ARBA" id="ARBA00004141"/>
    </source>
</evidence>
<dbReference type="EMBL" id="LCRM01000031">
    <property type="protein sequence ID" value="KKW36101.1"/>
    <property type="molecule type" value="Genomic_DNA"/>
</dbReference>
<comment type="subcellular location">
    <subcellularLocation>
        <location evidence="1">Membrane</location>
        <topology evidence="1">Multi-pass membrane protein</topology>
    </subcellularLocation>
</comment>
<keyword evidence="3 9" id="KW-0808">Transferase</keyword>
<gene>
    <name evidence="9" type="ORF">UY81_C0031G0002</name>
</gene>
<dbReference type="Pfam" id="PF02397">
    <property type="entry name" value="Bac_transf"/>
    <property type="match status" value="1"/>
</dbReference>